<organism evidence="2">
    <name type="scientific">bioreactor metagenome</name>
    <dbReference type="NCBI Taxonomy" id="1076179"/>
    <lineage>
        <taxon>unclassified sequences</taxon>
        <taxon>metagenomes</taxon>
        <taxon>ecological metagenomes</taxon>
    </lineage>
</organism>
<gene>
    <name evidence="2" type="ORF">SDC9_86322</name>
</gene>
<dbReference type="CDD" id="cd16894">
    <property type="entry name" value="MltD-like"/>
    <property type="match status" value="1"/>
</dbReference>
<accession>A0A644ZHA4</accession>
<dbReference type="Pfam" id="PF01464">
    <property type="entry name" value="SLT"/>
    <property type="match status" value="1"/>
</dbReference>
<dbReference type="InterPro" id="IPR008258">
    <property type="entry name" value="Transglycosylase_SLT_dom_1"/>
</dbReference>
<dbReference type="AlphaFoldDB" id="A0A644ZHA4"/>
<feature type="domain" description="Transglycosylase SLT" evidence="1">
    <location>
        <begin position="110"/>
        <end position="213"/>
    </location>
</feature>
<dbReference type="SUPFAM" id="SSF53955">
    <property type="entry name" value="Lysozyme-like"/>
    <property type="match status" value="1"/>
</dbReference>
<sequence>MFVKKWIIGLVISLLIVVAGAQIFMFSKVGNISRNPDDRYFSMSRQTVKVFQPYIPESLTFCGENVPIDNLIVRERLEREILANMYWHSHTLLLLKRSGRYFPVIEPLLKSNGVHDDIKFLAMCESELTNAVSPAGAKGFWQFLAKTGAEYGLEINQNVDERNNLELATVAACKYIKSSLTKFGTYSMAAASYNMGSGGLQQKVSEQKTSDYYSLYLNDETSRYVYRILALKLIFSDPLTYGFFIRNKDIYQPVEVKYVTVNSTISDLAVWAKENGISYLELKYFNPWLISNTLPVVSGKSYRIAVPVSMSYGESLKHIEEPYTIFNDSVKVE</sequence>
<dbReference type="Gene3D" id="1.10.530.10">
    <property type="match status" value="1"/>
</dbReference>
<dbReference type="EMBL" id="VSSQ01008735">
    <property type="protein sequence ID" value="MPM39688.1"/>
    <property type="molecule type" value="Genomic_DNA"/>
</dbReference>
<evidence type="ECO:0000313" key="2">
    <source>
        <dbReference type="EMBL" id="MPM39688.1"/>
    </source>
</evidence>
<name>A0A644ZHA4_9ZZZZ</name>
<dbReference type="InterPro" id="IPR023346">
    <property type="entry name" value="Lysozyme-like_dom_sf"/>
</dbReference>
<comment type="caution">
    <text evidence="2">The sequence shown here is derived from an EMBL/GenBank/DDBJ whole genome shotgun (WGS) entry which is preliminary data.</text>
</comment>
<dbReference type="PANTHER" id="PTHR37423:SF2">
    <property type="entry name" value="MEMBRANE-BOUND LYTIC MUREIN TRANSGLYCOSYLASE C"/>
    <property type="match status" value="1"/>
</dbReference>
<proteinExistence type="predicted"/>
<evidence type="ECO:0000259" key="1">
    <source>
        <dbReference type="Pfam" id="PF01464"/>
    </source>
</evidence>
<protein>
    <recommendedName>
        <fullName evidence="1">Transglycosylase SLT domain-containing protein</fullName>
    </recommendedName>
</protein>
<dbReference type="PANTHER" id="PTHR37423">
    <property type="entry name" value="SOLUBLE LYTIC MUREIN TRANSGLYCOSYLASE-RELATED"/>
    <property type="match status" value="1"/>
</dbReference>
<reference evidence="2" key="1">
    <citation type="submission" date="2019-08" db="EMBL/GenBank/DDBJ databases">
        <authorList>
            <person name="Kucharzyk K."/>
            <person name="Murdoch R.W."/>
            <person name="Higgins S."/>
            <person name="Loffler F."/>
        </authorList>
    </citation>
    <scope>NUCLEOTIDE SEQUENCE</scope>
</reference>